<dbReference type="Pfam" id="PF00912">
    <property type="entry name" value="Transgly"/>
    <property type="match status" value="1"/>
</dbReference>
<dbReference type="RefSeq" id="WP_201275244.1">
    <property type="nucleotide sequence ID" value="NZ_JACVDA010000006.1"/>
</dbReference>
<keyword evidence="14" id="KW-1185">Reference proteome</keyword>
<evidence type="ECO:0000313" key="13">
    <source>
        <dbReference type="EMBL" id="MBK1468280.1"/>
    </source>
</evidence>
<evidence type="ECO:0000256" key="10">
    <source>
        <dbReference type="SAM" id="Phobius"/>
    </source>
</evidence>
<dbReference type="PANTHER" id="PTHR32282">
    <property type="entry name" value="BINDING PROTEIN TRANSPEPTIDASE, PUTATIVE-RELATED"/>
    <property type="match status" value="1"/>
</dbReference>
<evidence type="ECO:0000256" key="9">
    <source>
        <dbReference type="SAM" id="MobiDB-lite"/>
    </source>
</evidence>
<name>A0ABS1C877_9FIRM</name>
<proteinExistence type="predicted"/>
<evidence type="ECO:0000256" key="7">
    <source>
        <dbReference type="ARBA" id="ARBA00034000"/>
    </source>
</evidence>
<evidence type="ECO:0000256" key="3">
    <source>
        <dbReference type="ARBA" id="ARBA00022676"/>
    </source>
</evidence>
<dbReference type="InterPro" id="IPR012338">
    <property type="entry name" value="Beta-lactam/transpept-like"/>
</dbReference>
<dbReference type="SUPFAM" id="SSF53955">
    <property type="entry name" value="Lysozyme-like"/>
    <property type="match status" value="1"/>
</dbReference>
<comment type="catalytic activity">
    <reaction evidence="8">
        <text>[GlcNAc-(1-&gt;4)-Mur2Ac(oyl-L-Ala-gamma-D-Glu-L-Lys-D-Ala-D-Ala)](n)-di-trans,octa-cis-undecaprenyl diphosphate + beta-D-GlcNAc-(1-&gt;4)-Mur2Ac(oyl-L-Ala-gamma-D-Glu-L-Lys-D-Ala-D-Ala)-di-trans,octa-cis-undecaprenyl diphosphate = [GlcNAc-(1-&gt;4)-Mur2Ac(oyl-L-Ala-gamma-D-Glu-L-Lys-D-Ala-D-Ala)](n+1)-di-trans,octa-cis-undecaprenyl diphosphate + di-trans,octa-cis-undecaprenyl diphosphate + H(+)</text>
        <dbReference type="Rhea" id="RHEA:23708"/>
        <dbReference type="Rhea" id="RHEA-COMP:9602"/>
        <dbReference type="Rhea" id="RHEA-COMP:9603"/>
        <dbReference type="ChEBI" id="CHEBI:15378"/>
        <dbReference type="ChEBI" id="CHEBI:58405"/>
        <dbReference type="ChEBI" id="CHEBI:60033"/>
        <dbReference type="ChEBI" id="CHEBI:78435"/>
        <dbReference type="EC" id="2.4.99.28"/>
    </reaction>
</comment>
<feature type="compositionally biased region" description="Basic and acidic residues" evidence="9">
    <location>
        <begin position="924"/>
        <end position="935"/>
    </location>
</feature>
<dbReference type="Pfam" id="PF00905">
    <property type="entry name" value="Transpeptidase"/>
    <property type="match status" value="1"/>
</dbReference>
<keyword evidence="3" id="KW-0328">Glycosyltransferase</keyword>
<dbReference type="InterPro" id="IPR036950">
    <property type="entry name" value="PBP_transglycosylase"/>
</dbReference>
<keyword evidence="5" id="KW-0378">Hydrolase</keyword>
<keyword evidence="6" id="KW-0511">Multifunctional enzyme</keyword>
<comment type="catalytic activity">
    <reaction evidence="7">
        <text>Preferential cleavage: (Ac)2-L-Lys-D-Ala-|-D-Ala. Also transpeptidation of peptidyl-alanyl moieties that are N-acyl substituents of D-alanine.</text>
        <dbReference type="EC" id="3.4.16.4"/>
    </reaction>
</comment>
<evidence type="ECO:0000256" key="6">
    <source>
        <dbReference type="ARBA" id="ARBA00023268"/>
    </source>
</evidence>
<dbReference type="InterPro" id="IPR001460">
    <property type="entry name" value="PCN-bd_Tpept"/>
</dbReference>
<dbReference type="EMBL" id="JACVDA010000006">
    <property type="protein sequence ID" value="MBK1468280.1"/>
    <property type="molecule type" value="Genomic_DNA"/>
</dbReference>
<dbReference type="Proteomes" id="UP000823123">
    <property type="component" value="Unassembled WGS sequence"/>
</dbReference>
<keyword evidence="10" id="KW-1133">Transmembrane helix</keyword>
<comment type="caution">
    <text evidence="13">The sequence shown here is derived from an EMBL/GenBank/DDBJ whole genome shotgun (WGS) entry which is preliminary data.</text>
</comment>
<evidence type="ECO:0000256" key="4">
    <source>
        <dbReference type="ARBA" id="ARBA00022679"/>
    </source>
</evidence>
<dbReference type="PANTHER" id="PTHR32282:SF33">
    <property type="entry name" value="PEPTIDOGLYCAN GLYCOSYLTRANSFERASE"/>
    <property type="match status" value="1"/>
</dbReference>
<accession>A0ABS1C877</accession>
<feature type="domain" description="Penicillin-binding protein transpeptidase" evidence="11">
    <location>
        <begin position="526"/>
        <end position="778"/>
    </location>
</feature>
<keyword evidence="10" id="KW-0812">Transmembrane</keyword>
<feature type="transmembrane region" description="Helical" evidence="10">
    <location>
        <begin position="24"/>
        <end position="51"/>
    </location>
</feature>
<evidence type="ECO:0000313" key="14">
    <source>
        <dbReference type="Proteomes" id="UP000823123"/>
    </source>
</evidence>
<evidence type="ECO:0000256" key="5">
    <source>
        <dbReference type="ARBA" id="ARBA00022801"/>
    </source>
</evidence>
<feature type="compositionally biased region" description="Basic and acidic residues" evidence="9">
    <location>
        <begin position="947"/>
        <end position="971"/>
    </location>
</feature>
<gene>
    <name evidence="13" type="ORF">IBJ83_02995</name>
</gene>
<keyword evidence="1" id="KW-0121">Carboxypeptidase</keyword>
<dbReference type="InterPro" id="IPR050396">
    <property type="entry name" value="Glycosyltr_51/Transpeptidase"/>
</dbReference>
<feature type="domain" description="Glycosyl transferase family 51" evidence="12">
    <location>
        <begin position="81"/>
        <end position="250"/>
    </location>
</feature>
<organism evidence="13 14">
    <name type="scientific">Parvimonas parva</name>
    <dbReference type="NCBI Taxonomy" id="2769485"/>
    <lineage>
        <taxon>Bacteria</taxon>
        <taxon>Bacillati</taxon>
        <taxon>Bacillota</taxon>
        <taxon>Tissierellia</taxon>
        <taxon>Tissierellales</taxon>
        <taxon>Peptoniphilaceae</taxon>
        <taxon>Parvimonas</taxon>
    </lineage>
</organism>
<dbReference type="SUPFAM" id="SSF56601">
    <property type="entry name" value="beta-lactamase/transpeptidase-like"/>
    <property type="match status" value="1"/>
</dbReference>
<keyword evidence="2" id="KW-0645">Protease</keyword>
<dbReference type="Gene3D" id="3.40.710.10">
    <property type="entry name" value="DD-peptidase/beta-lactamase superfamily"/>
    <property type="match status" value="1"/>
</dbReference>
<keyword evidence="10" id="KW-0472">Membrane</keyword>
<feature type="compositionally biased region" description="Low complexity" evidence="9">
    <location>
        <begin position="937"/>
        <end position="946"/>
    </location>
</feature>
<sequence length="971" mass="109927">MLQKKVENKQSKTKKGDKSFLKSFFKFVSIVILSIFMIGAGITGIFATTFIDIMKDAPIINASKMNELMIQSSTILDRNENLVEKIENLENRTIVKLSDVPEHLINAFISTEDERFYSHKGVDPIGIAKSLIDTARGRIRGGSTIAQQLARNMYLSNERKIERKLKEAYLAIKITDSIKREGVLEAYLNRVFLGQHSYGVQSASQGYFSKDVKDLTIAESALLAAIVQSPTNYSLYKTIKPENVSDESAVIKDLNIGGQVYKAVYNPKVLDRQKYVLKKMYELKKITKEEYNNAVNEDVFSAINPNKGFEREVSTYFTEYVKYQVAEKLMKKFNYTKEEAWDKIYNGGLTIHSTMDQNIQKNLEKLYADFANAMNAPRYGGPSFAAFKRDRASNITDEKGNIILYKKANLLDENNNVIIPKGEFSIDSDNSLKINSQRVSIYQNVLSMASFYTVNDQNNLVTHGIGNFQLPEQGVTVENEKSFKISASVFENYKDFYSVNENGNLVLNSKYFQVDEKGTVQPQSSSVVLDHKTGQLIAIIGGRETTGHPLNRAYRVPRQPGSTMKPLGVYIPALDNGYTAATAIEDAPHYNDKKELWPKNWYNGYRGLQTLRESLVQSINVNAVKTLEDIGIEKSKEYFKKFGLINEDNELDDTYVSRSESVDHNDENLSSMALGGMTRGMTNLKMTGAYAAIANDGRYNEPISFTKVVDSTGKTILEPEQKQRQVTSKENAFIMRDILKGVPDVMAHGAKHPTIEVSGKTGTTDDVQDSWFVGFTPYYTIGTWIGFDNQHIKLNNNNSMAATLWGKVNRIVLEGKEPKKFDGPSENIIRKYVSIRTGLLATEGTEKAIYEYFVKGTEPTKYEEIYYIAYKIDKRNGKLATDKTPEEFIEEKKFYIKPNVYKPEKTDYGPSDFINPPPTEESDIVDKPKEEEKPKTNTKPKTNDTSNKNDKDKDKDKDKNKNTEKDKNKNP</sequence>
<reference evidence="13 14" key="1">
    <citation type="submission" date="2020-09" db="EMBL/GenBank/DDBJ databases">
        <title>Parvimonas S3374 sp. nov.</title>
        <authorList>
            <person name="Buhl M."/>
        </authorList>
    </citation>
    <scope>NUCLEOTIDE SEQUENCE [LARGE SCALE GENOMIC DNA]</scope>
    <source>
        <strain evidence="13 14">S3374</strain>
    </source>
</reference>
<dbReference type="InterPro" id="IPR023346">
    <property type="entry name" value="Lysozyme-like_dom_sf"/>
</dbReference>
<dbReference type="InterPro" id="IPR001264">
    <property type="entry name" value="Glyco_trans_51"/>
</dbReference>
<dbReference type="Gene3D" id="1.10.3810.10">
    <property type="entry name" value="Biosynthetic peptidoglycan transglycosylase-like"/>
    <property type="match status" value="1"/>
</dbReference>
<evidence type="ECO:0000259" key="11">
    <source>
        <dbReference type="Pfam" id="PF00905"/>
    </source>
</evidence>
<evidence type="ECO:0000256" key="2">
    <source>
        <dbReference type="ARBA" id="ARBA00022670"/>
    </source>
</evidence>
<evidence type="ECO:0000256" key="1">
    <source>
        <dbReference type="ARBA" id="ARBA00022645"/>
    </source>
</evidence>
<feature type="region of interest" description="Disordered" evidence="9">
    <location>
        <begin position="905"/>
        <end position="971"/>
    </location>
</feature>
<keyword evidence="4" id="KW-0808">Transferase</keyword>
<evidence type="ECO:0000256" key="8">
    <source>
        <dbReference type="ARBA" id="ARBA00049902"/>
    </source>
</evidence>
<protein>
    <submittedName>
        <fullName evidence="13">Transglycosylase domain-containing protein</fullName>
    </submittedName>
</protein>
<evidence type="ECO:0000259" key="12">
    <source>
        <dbReference type="Pfam" id="PF00912"/>
    </source>
</evidence>